<accession>A0A813KMG0</accession>
<reference evidence="2" key="1">
    <citation type="submission" date="2021-02" db="EMBL/GenBank/DDBJ databases">
        <authorList>
            <person name="Dougan E. K."/>
            <person name="Rhodes N."/>
            <person name="Thang M."/>
            <person name="Chan C."/>
        </authorList>
    </citation>
    <scope>NUCLEOTIDE SEQUENCE</scope>
</reference>
<feature type="region of interest" description="Disordered" evidence="1">
    <location>
        <begin position="36"/>
        <end position="81"/>
    </location>
</feature>
<gene>
    <name evidence="2" type="ORF">PGLA2088_LOCUS34755</name>
</gene>
<dbReference type="EMBL" id="CAJNNW010031553">
    <property type="protein sequence ID" value="CAE8708004.1"/>
    <property type="molecule type" value="Genomic_DNA"/>
</dbReference>
<sequence>ADKETITELGYELRELLGVENDSEVTFELKNHGGAIVNNKKKTGSSLEDDISLPPAAIPAEAARRPSDATESAKKAISSHPANVSQASAKLSGAVPGAVKQAQWTPVALAASSSTSAVEASASAEPVKKTTTLKVSAAAYSAAYGGAALSGYANGQFTGYDQAGYQYAGTAASNTAGYDMSYGGNYMYYGGAEYSQSGYYDTAGQFHFHQQQSPKLEPKPDKKEQPA</sequence>
<evidence type="ECO:0000256" key="1">
    <source>
        <dbReference type="SAM" id="MobiDB-lite"/>
    </source>
</evidence>
<dbReference type="Proteomes" id="UP000626109">
    <property type="component" value="Unassembled WGS sequence"/>
</dbReference>
<evidence type="ECO:0000313" key="2">
    <source>
        <dbReference type="EMBL" id="CAE8708004.1"/>
    </source>
</evidence>
<comment type="caution">
    <text evidence="2">The sequence shown here is derived from an EMBL/GenBank/DDBJ whole genome shotgun (WGS) entry which is preliminary data.</text>
</comment>
<protein>
    <submittedName>
        <fullName evidence="2">Uncharacterized protein</fullName>
    </submittedName>
</protein>
<evidence type="ECO:0000313" key="3">
    <source>
        <dbReference type="Proteomes" id="UP000626109"/>
    </source>
</evidence>
<dbReference type="AlphaFoldDB" id="A0A813KMG0"/>
<proteinExistence type="predicted"/>
<name>A0A813KMG0_POLGL</name>
<organism evidence="2 3">
    <name type="scientific">Polarella glacialis</name>
    <name type="common">Dinoflagellate</name>
    <dbReference type="NCBI Taxonomy" id="89957"/>
    <lineage>
        <taxon>Eukaryota</taxon>
        <taxon>Sar</taxon>
        <taxon>Alveolata</taxon>
        <taxon>Dinophyceae</taxon>
        <taxon>Suessiales</taxon>
        <taxon>Suessiaceae</taxon>
        <taxon>Polarella</taxon>
    </lineage>
</organism>
<feature type="compositionally biased region" description="Basic and acidic residues" evidence="1">
    <location>
        <begin position="62"/>
        <end position="74"/>
    </location>
</feature>
<feature type="non-terminal residue" evidence="2">
    <location>
        <position position="1"/>
    </location>
</feature>